<dbReference type="Proteomes" id="UP000483362">
    <property type="component" value="Unassembled WGS sequence"/>
</dbReference>
<name>A0A6L5XD84_9BACT</name>
<dbReference type="RefSeq" id="WP_154328238.1">
    <property type="nucleotide sequence ID" value="NZ_CP045696.1"/>
</dbReference>
<evidence type="ECO:0000313" key="1">
    <source>
        <dbReference type="EMBL" id="MSS16774.1"/>
    </source>
</evidence>
<evidence type="ECO:0000313" key="2">
    <source>
        <dbReference type="Proteomes" id="UP000483362"/>
    </source>
</evidence>
<comment type="caution">
    <text evidence="1">The sequence shown here is derived from an EMBL/GenBank/DDBJ whole genome shotgun (WGS) entry which is preliminary data.</text>
</comment>
<organism evidence="1 2">
    <name type="scientific">Sodaliphilus pleomorphus</name>
    <dbReference type="NCBI Taxonomy" id="2606626"/>
    <lineage>
        <taxon>Bacteria</taxon>
        <taxon>Pseudomonadati</taxon>
        <taxon>Bacteroidota</taxon>
        <taxon>Bacteroidia</taxon>
        <taxon>Bacteroidales</taxon>
        <taxon>Muribaculaceae</taxon>
        <taxon>Sodaliphilus</taxon>
    </lineage>
</organism>
<accession>A0A6L5XD84</accession>
<protein>
    <submittedName>
        <fullName evidence="1">Uncharacterized protein</fullName>
    </submittedName>
</protein>
<gene>
    <name evidence="1" type="ORF">FYJ29_03190</name>
</gene>
<dbReference type="EMBL" id="VULT01000004">
    <property type="protein sequence ID" value="MSS16774.1"/>
    <property type="molecule type" value="Genomic_DNA"/>
</dbReference>
<keyword evidence="2" id="KW-1185">Reference proteome</keyword>
<dbReference type="AlphaFoldDB" id="A0A6L5XD84"/>
<sequence>MQKFLNYEGLQSLAGKIQDSYLPRSNGVFLLQHDTANHFERFVVPEYWAANAHLGACCGVVVQVAGKIYVLAPIQVSLPWATSSQLVGAAVSKYFDAMLDLDGKAKTAAIVDRYGTGTGYAAGYCNAYGNASIEAGKWWLGSAGEWIEIGAMRAGVLKAYEMLGVAFGGSQNSSTEYNRSNFWYAQAMLDWCQQISQWRSKTTAGPTTPITRLR</sequence>
<proteinExistence type="predicted"/>
<reference evidence="1 2" key="1">
    <citation type="submission" date="2019-08" db="EMBL/GenBank/DDBJ databases">
        <title>In-depth cultivation of the pig gut microbiome towards novel bacterial diversity and tailored functional studies.</title>
        <authorList>
            <person name="Wylensek D."/>
            <person name="Hitch T.C.A."/>
            <person name="Clavel T."/>
        </authorList>
    </citation>
    <scope>NUCLEOTIDE SEQUENCE [LARGE SCALE GENOMIC DNA]</scope>
    <source>
        <strain evidence="1 2">Oil-RF-744-WCA-WT-10</strain>
    </source>
</reference>